<protein>
    <submittedName>
        <fullName evidence="2">Uncharacterized protein</fullName>
    </submittedName>
</protein>
<keyword evidence="3" id="KW-1185">Reference proteome</keyword>
<evidence type="ECO:0000313" key="3">
    <source>
        <dbReference type="Proteomes" id="UP000253318"/>
    </source>
</evidence>
<name>A0A368T9Q5_9ACTN</name>
<accession>A0A368T9Q5</accession>
<feature type="compositionally biased region" description="Low complexity" evidence="1">
    <location>
        <begin position="10"/>
        <end position="25"/>
    </location>
</feature>
<proteinExistence type="predicted"/>
<dbReference type="Proteomes" id="UP000253318">
    <property type="component" value="Unassembled WGS sequence"/>
</dbReference>
<sequence>MRVRPRAPGRRAGAAPGPRAPGAPCRRSRTGTPPPGGVPGATRRTRPRPRRGRARCAHPTARPAAAPLPVPTHRGGRRPDDQAEEGISRFEQ</sequence>
<gene>
    <name evidence="2" type="ORF">DEF24_04330</name>
</gene>
<dbReference type="AlphaFoldDB" id="A0A368T9Q5"/>
<reference evidence="2 3" key="1">
    <citation type="submission" date="2018-04" db="EMBL/GenBank/DDBJ databases">
        <title>Novel actinobacteria from marine sediment.</title>
        <authorList>
            <person name="Ng Z.Y."/>
            <person name="Tan G.Y.A."/>
        </authorList>
    </citation>
    <scope>NUCLEOTIDE SEQUENCE [LARGE SCALE GENOMIC DNA]</scope>
    <source>
        <strain evidence="2 3">TPS81</strain>
    </source>
</reference>
<feature type="compositionally biased region" description="Basic residues" evidence="1">
    <location>
        <begin position="43"/>
        <end position="56"/>
    </location>
</feature>
<evidence type="ECO:0000313" key="2">
    <source>
        <dbReference type="EMBL" id="RCV61431.1"/>
    </source>
</evidence>
<organism evidence="2 3">
    <name type="scientific">Marinitenerispora sediminis</name>
    <dbReference type="NCBI Taxonomy" id="1931232"/>
    <lineage>
        <taxon>Bacteria</taxon>
        <taxon>Bacillati</taxon>
        <taxon>Actinomycetota</taxon>
        <taxon>Actinomycetes</taxon>
        <taxon>Streptosporangiales</taxon>
        <taxon>Nocardiopsidaceae</taxon>
        <taxon>Marinitenerispora</taxon>
    </lineage>
</organism>
<feature type="compositionally biased region" description="Basic and acidic residues" evidence="1">
    <location>
        <begin position="77"/>
        <end position="92"/>
    </location>
</feature>
<comment type="caution">
    <text evidence="2">The sequence shown here is derived from an EMBL/GenBank/DDBJ whole genome shotgun (WGS) entry which is preliminary data.</text>
</comment>
<feature type="region of interest" description="Disordered" evidence="1">
    <location>
        <begin position="1"/>
        <end position="92"/>
    </location>
</feature>
<evidence type="ECO:0000256" key="1">
    <source>
        <dbReference type="SAM" id="MobiDB-lite"/>
    </source>
</evidence>
<dbReference type="EMBL" id="QEIN01000020">
    <property type="protein sequence ID" value="RCV61431.1"/>
    <property type="molecule type" value="Genomic_DNA"/>
</dbReference>